<evidence type="ECO:0000313" key="1">
    <source>
        <dbReference type="EMBL" id="GAA0399015.1"/>
    </source>
</evidence>
<protein>
    <submittedName>
        <fullName evidence="1">Uncharacterized protein</fullName>
    </submittedName>
</protein>
<organism evidence="1 2">
    <name type="scientific">Streptomyces luteireticuli</name>
    <dbReference type="NCBI Taxonomy" id="173858"/>
    <lineage>
        <taxon>Bacteria</taxon>
        <taxon>Bacillati</taxon>
        <taxon>Actinomycetota</taxon>
        <taxon>Actinomycetes</taxon>
        <taxon>Kitasatosporales</taxon>
        <taxon>Streptomycetaceae</taxon>
        <taxon>Streptomyces</taxon>
    </lineage>
</organism>
<accession>A0ABP3IGG8</accession>
<name>A0ABP3IGG8_9ACTN</name>
<dbReference type="Proteomes" id="UP001500879">
    <property type="component" value="Unassembled WGS sequence"/>
</dbReference>
<proteinExistence type="predicted"/>
<evidence type="ECO:0000313" key="2">
    <source>
        <dbReference type="Proteomes" id="UP001500879"/>
    </source>
</evidence>
<reference evidence="2" key="1">
    <citation type="journal article" date="2019" name="Int. J. Syst. Evol. Microbiol.">
        <title>The Global Catalogue of Microorganisms (GCM) 10K type strain sequencing project: providing services to taxonomists for standard genome sequencing and annotation.</title>
        <authorList>
            <consortium name="The Broad Institute Genomics Platform"/>
            <consortium name="The Broad Institute Genome Sequencing Center for Infectious Disease"/>
            <person name="Wu L."/>
            <person name="Ma J."/>
        </authorList>
    </citation>
    <scope>NUCLEOTIDE SEQUENCE [LARGE SCALE GENOMIC DNA]</scope>
    <source>
        <strain evidence="2">JCM 4788</strain>
    </source>
</reference>
<gene>
    <name evidence="1" type="ORF">GCM10010357_20140</name>
</gene>
<comment type="caution">
    <text evidence="1">The sequence shown here is derived from an EMBL/GenBank/DDBJ whole genome shotgun (WGS) entry which is preliminary data.</text>
</comment>
<dbReference type="EMBL" id="BAAABX010000019">
    <property type="protein sequence ID" value="GAA0399015.1"/>
    <property type="molecule type" value="Genomic_DNA"/>
</dbReference>
<sequence length="112" mass="12198">MTYRAGTYVVDVHEGKLAQVVGSCGDLVEVREPYGSSRWEASASALRLATREERQAAGLRPYQSGCDECAELEAAGQTAAAMQDWPRSRNATAARYTHWIAVHSASAPRRSN</sequence>
<keyword evidence="2" id="KW-1185">Reference proteome</keyword>